<name>A0A3G8JIU6_9ACTN</name>
<feature type="active site" evidence="1">
    <location>
        <position position="299"/>
    </location>
</feature>
<sequence length="324" mass="35774">MASKSGRTGTRRALLVHLVGVLLAVPLVAVVTVSVAPQGHASPGLRMFAMGNSYLSGQGADSHQTIPADMSSYRAGTTGPDNYCFRSRHAAVEVVARELGARFTNATCANSEPRHIDQTVQFDEGRQIDHLPADSDVVVMQVIGNPEFIKVVGCVQLGECDPRTVEKSLRVLDVGQRLHERRIYREVKARAPRAHIYTLGAPQVVPRVGQEYRTRCGWFLSDREVRLLNSFIGKVNEISRDNARRAGETFVDLARPGSGWNDRHDLCAADAWEWGPRVAAPQHAPDGLQFRHWILGSYHPTIAGQRASAAVLVRYIREREGLRS</sequence>
<dbReference type="GO" id="GO:0004806">
    <property type="term" value="F:triacylglycerol lipase activity"/>
    <property type="evidence" value="ECO:0007669"/>
    <property type="project" value="UniProtKB-EC"/>
</dbReference>
<protein>
    <submittedName>
        <fullName evidence="3">Lipase 2</fullName>
        <ecNumber evidence="3">3.1.1.3</ecNumber>
    </submittedName>
</protein>
<dbReference type="OrthoDB" id="5503950at2"/>
<dbReference type="Gene3D" id="3.40.50.1110">
    <property type="entry name" value="SGNH hydrolase"/>
    <property type="match status" value="1"/>
</dbReference>
<evidence type="ECO:0000313" key="4">
    <source>
        <dbReference type="Proteomes" id="UP000271469"/>
    </source>
</evidence>
<dbReference type="PANTHER" id="PTHR37981">
    <property type="entry name" value="LIPASE 2"/>
    <property type="match status" value="1"/>
</dbReference>
<dbReference type="SUPFAM" id="SSF52266">
    <property type="entry name" value="SGNH hydrolase"/>
    <property type="match status" value="1"/>
</dbReference>
<keyword evidence="4" id="KW-1185">Reference proteome</keyword>
<keyword evidence="3" id="KW-0378">Hydrolase</keyword>
<dbReference type="InterPro" id="IPR037460">
    <property type="entry name" value="SEST-like"/>
</dbReference>
<dbReference type="EMBL" id="CP033972">
    <property type="protein sequence ID" value="AZG45007.1"/>
    <property type="molecule type" value="Genomic_DNA"/>
</dbReference>
<dbReference type="InterPro" id="IPR036514">
    <property type="entry name" value="SGNH_hydro_sf"/>
</dbReference>
<dbReference type="KEGG" id="gom:D7316_01599"/>
<reference evidence="3 4" key="1">
    <citation type="submission" date="2018-11" db="EMBL/GenBank/DDBJ databases">
        <title>Gordonia insulae sp. nov., isolated from an island soil.</title>
        <authorList>
            <person name="Kim Y.S."/>
            <person name="Kim S.B."/>
        </authorList>
    </citation>
    <scope>NUCLEOTIDE SEQUENCE [LARGE SCALE GENOMIC DNA]</scope>
    <source>
        <strain evidence="3 4">MMS17-SY073</strain>
    </source>
</reference>
<feature type="disulfide bond" evidence="2">
    <location>
        <begin position="216"/>
        <end position="267"/>
    </location>
</feature>
<evidence type="ECO:0000256" key="2">
    <source>
        <dbReference type="PIRSR" id="PIRSR637460-2"/>
    </source>
</evidence>
<feature type="disulfide bond" evidence="2">
    <location>
        <begin position="154"/>
        <end position="160"/>
    </location>
</feature>
<dbReference type="EC" id="3.1.1.3" evidence="3"/>
<gene>
    <name evidence="3" type="ORF">D7316_01599</name>
</gene>
<feature type="disulfide bond" evidence="2">
    <location>
        <begin position="84"/>
        <end position="108"/>
    </location>
</feature>
<proteinExistence type="predicted"/>
<organism evidence="3 4">
    <name type="scientific">Gordonia insulae</name>
    <dbReference type="NCBI Taxonomy" id="2420509"/>
    <lineage>
        <taxon>Bacteria</taxon>
        <taxon>Bacillati</taxon>
        <taxon>Actinomycetota</taxon>
        <taxon>Actinomycetes</taxon>
        <taxon>Mycobacteriales</taxon>
        <taxon>Gordoniaceae</taxon>
        <taxon>Gordonia</taxon>
    </lineage>
</organism>
<dbReference type="Proteomes" id="UP000271469">
    <property type="component" value="Chromosome"/>
</dbReference>
<dbReference type="RefSeq" id="WP_124707791.1">
    <property type="nucleotide sequence ID" value="NZ_CP033972.1"/>
</dbReference>
<dbReference type="GO" id="GO:0019433">
    <property type="term" value="P:triglyceride catabolic process"/>
    <property type="evidence" value="ECO:0007669"/>
    <property type="project" value="TreeGrafter"/>
</dbReference>
<dbReference type="PANTHER" id="PTHR37981:SF1">
    <property type="entry name" value="SGNH HYDROLASE-TYPE ESTERASE DOMAIN-CONTAINING PROTEIN"/>
    <property type="match status" value="1"/>
</dbReference>
<keyword evidence="2" id="KW-1015">Disulfide bond</keyword>
<evidence type="ECO:0000256" key="1">
    <source>
        <dbReference type="PIRSR" id="PIRSR637460-1"/>
    </source>
</evidence>
<dbReference type="AlphaFoldDB" id="A0A3G8JIU6"/>
<feature type="active site" description="Nucleophile" evidence="1">
    <location>
        <position position="53"/>
    </location>
</feature>
<accession>A0A3G8JIU6</accession>
<evidence type="ECO:0000313" key="3">
    <source>
        <dbReference type="EMBL" id="AZG45007.1"/>
    </source>
</evidence>